<evidence type="ECO:0000313" key="1">
    <source>
        <dbReference type="EMBL" id="TCP22378.1"/>
    </source>
</evidence>
<accession>A0A4R2NM68</accession>
<dbReference type="AlphaFoldDB" id="A0A4R2NM68"/>
<gene>
    <name evidence="1" type="ORF">EV195_11227</name>
</gene>
<dbReference type="RefSeq" id="WP_132795889.1">
    <property type="nucleotide sequence ID" value="NZ_SLXM01000012.1"/>
</dbReference>
<name>A0A4R2NM68_9FLAO</name>
<dbReference type="OrthoDB" id="1442765at2"/>
<reference evidence="1 2" key="1">
    <citation type="submission" date="2019-03" db="EMBL/GenBank/DDBJ databases">
        <title>Genomic Encyclopedia of Type Strains, Phase IV (KMG-IV): sequencing the most valuable type-strain genomes for metagenomic binning, comparative biology and taxonomic classification.</title>
        <authorList>
            <person name="Goeker M."/>
        </authorList>
    </citation>
    <scope>NUCLEOTIDE SEQUENCE [LARGE SCALE GENOMIC DNA]</scope>
    <source>
        <strain evidence="1 2">DSM 14836</strain>
    </source>
</reference>
<dbReference type="Proteomes" id="UP000294564">
    <property type="component" value="Unassembled WGS sequence"/>
</dbReference>
<proteinExistence type="predicted"/>
<evidence type="ECO:0000313" key="2">
    <source>
        <dbReference type="Proteomes" id="UP000294564"/>
    </source>
</evidence>
<organism evidence="1 2">
    <name type="scientific">Tenacibaculum skagerrakense</name>
    <dbReference type="NCBI Taxonomy" id="186571"/>
    <lineage>
        <taxon>Bacteria</taxon>
        <taxon>Pseudomonadati</taxon>
        <taxon>Bacteroidota</taxon>
        <taxon>Flavobacteriia</taxon>
        <taxon>Flavobacteriales</taxon>
        <taxon>Flavobacteriaceae</taxon>
        <taxon>Tenacibaculum</taxon>
    </lineage>
</organism>
<sequence>MIKSISQKPLGLILVIFFVIIKQAKSQELRFEKNYQDCVYESLPNKGERLKRYIHGFEKHLISLEILKNSKGESYLELFRTLTEGKKYPSSYKYSYIDSINTLEINILPINEKCFNKSMRDESYAHYFLRFFDKEEYEETKDLSNVEDPEKLFQEVLRNTFSKMNSKDYKLDYYKHNLFMILYTVNW</sequence>
<protein>
    <submittedName>
        <fullName evidence="1">Uncharacterized protein</fullName>
    </submittedName>
</protein>
<keyword evidence="2" id="KW-1185">Reference proteome</keyword>
<dbReference type="EMBL" id="SLXM01000012">
    <property type="protein sequence ID" value="TCP22378.1"/>
    <property type="molecule type" value="Genomic_DNA"/>
</dbReference>
<comment type="caution">
    <text evidence="1">The sequence shown here is derived from an EMBL/GenBank/DDBJ whole genome shotgun (WGS) entry which is preliminary data.</text>
</comment>